<dbReference type="EMBL" id="MKZY01000001">
    <property type="protein sequence ID" value="OOO14156.1"/>
    <property type="molecule type" value="Genomic_DNA"/>
</dbReference>
<dbReference type="Pfam" id="PF00172">
    <property type="entry name" value="Zn_clus"/>
    <property type="match status" value="1"/>
</dbReference>
<keyword evidence="1" id="KW-0479">Metal-binding</keyword>
<reference evidence="8 9" key="1">
    <citation type="submission" date="2016-10" db="EMBL/GenBank/DDBJ databases">
        <title>Genome sequencing of Aspergillus oryzae BCC7051.</title>
        <authorList>
            <person name="Thammarongtham C."/>
            <person name="Vorapreeda T."/>
            <person name="Nookaew I."/>
            <person name="Srisuk T."/>
            <person name="Land M."/>
            <person name="Jeennor S."/>
            <person name="Laoteng K."/>
        </authorList>
    </citation>
    <scope>NUCLEOTIDE SEQUENCE [LARGE SCALE GENOMIC DNA]</scope>
    <source>
        <strain evidence="8 9">BCC7051</strain>
    </source>
</reference>
<dbReference type="AlphaFoldDB" id="A0A1S9DZ29"/>
<evidence type="ECO:0000256" key="5">
    <source>
        <dbReference type="ARBA" id="ARBA00023242"/>
    </source>
</evidence>
<dbReference type="CDD" id="cd00067">
    <property type="entry name" value="GAL4"/>
    <property type="match status" value="1"/>
</dbReference>
<evidence type="ECO:0000313" key="9">
    <source>
        <dbReference type="Proteomes" id="UP000190312"/>
    </source>
</evidence>
<protein>
    <recommendedName>
        <fullName evidence="7">Zn(2)-C6 fungal-type domain-containing protein</fullName>
    </recommendedName>
</protein>
<dbReference type="GO" id="GO:0009893">
    <property type="term" value="P:positive regulation of metabolic process"/>
    <property type="evidence" value="ECO:0007669"/>
    <property type="project" value="UniProtKB-ARBA"/>
</dbReference>
<evidence type="ECO:0000256" key="4">
    <source>
        <dbReference type="ARBA" id="ARBA00023163"/>
    </source>
</evidence>
<evidence type="ECO:0000256" key="1">
    <source>
        <dbReference type="ARBA" id="ARBA00022723"/>
    </source>
</evidence>
<proteinExistence type="predicted"/>
<dbReference type="VEuPathDB" id="FungiDB:AO090023000587"/>
<keyword evidence="3" id="KW-0238">DNA-binding</keyword>
<comment type="caution">
    <text evidence="8">The sequence shown here is derived from an EMBL/GenBank/DDBJ whole genome shotgun (WGS) entry which is preliminary data.</text>
</comment>
<dbReference type="GO" id="GO:0008270">
    <property type="term" value="F:zinc ion binding"/>
    <property type="evidence" value="ECO:0007669"/>
    <property type="project" value="InterPro"/>
</dbReference>
<dbReference type="SUPFAM" id="SSF57701">
    <property type="entry name" value="Zn2/Cys6 DNA-binding domain"/>
    <property type="match status" value="1"/>
</dbReference>
<organism evidence="8 9">
    <name type="scientific">Aspergillus oryzae</name>
    <name type="common">Yellow koji mold</name>
    <dbReference type="NCBI Taxonomy" id="5062"/>
    <lineage>
        <taxon>Eukaryota</taxon>
        <taxon>Fungi</taxon>
        <taxon>Dikarya</taxon>
        <taxon>Ascomycota</taxon>
        <taxon>Pezizomycotina</taxon>
        <taxon>Eurotiomycetes</taxon>
        <taxon>Eurotiomycetidae</taxon>
        <taxon>Eurotiales</taxon>
        <taxon>Aspergillaceae</taxon>
        <taxon>Aspergillus</taxon>
        <taxon>Aspergillus subgen. Circumdati</taxon>
    </lineage>
</organism>
<dbReference type="Proteomes" id="UP000190312">
    <property type="component" value="Unassembled WGS sequence"/>
</dbReference>
<keyword evidence="5" id="KW-0539">Nucleus</keyword>
<evidence type="ECO:0000256" key="3">
    <source>
        <dbReference type="ARBA" id="ARBA00023125"/>
    </source>
</evidence>
<dbReference type="Pfam" id="PF04082">
    <property type="entry name" value="Fungal_trans"/>
    <property type="match status" value="1"/>
</dbReference>
<dbReference type="PANTHER" id="PTHR47431:SF4">
    <property type="entry name" value="ZN(II)2CYS6 TRANSCRIPTION FACTOR (EUROFUNG)"/>
    <property type="match status" value="1"/>
</dbReference>
<keyword evidence="2" id="KW-0805">Transcription regulation</keyword>
<dbReference type="OrthoDB" id="2399539at2759"/>
<dbReference type="GO" id="GO:0000981">
    <property type="term" value="F:DNA-binding transcription factor activity, RNA polymerase II-specific"/>
    <property type="evidence" value="ECO:0007669"/>
    <property type="project" value="InterPro"/>
</dbReference>
<dbReference type="CDD" id="cd12148">
    <property type="entry name" value="fungal_TF_MHR"/>
    <property type="match status" value="1"/>
</dbReference>
<evidence type="ECO:0000256" key="2">
    <source>
        <dbReference type="ARBA" id="ARBA00023015"/>
    </source>
</evidence>
<dbReference type="GO" id="GO:0006351">
    <property type="term" value="P:DNA-templated transcription"/>
    <property type="evidence" value="ECO:0007669"/>
    <property type="project" value="InterPro"/>
</dbReference>
<name>A0A1S9DZ29_ASPOZ</name>
<gene>
    <name evidence="8" type="ORF">OAory_01027510</name>
</gene>
<feature type="region of interest" description="Disordered" evidence="6">
    <location>
        <begin position="70"/>
        <end position="92"/>
    </location>
</feature>
<evidence type="ECO:0000256" key="6">
    <source>
        <dbReference type="SAM" id="MobiDB-lite"/>
    </source>
</evidence>
<sequence length="611" mass="67794">MDSTSSSRNGRATRSSLACLPCRSRHVKCDGKRPCCARCAEIGQDCKYARSRRGGLDRAALADRRRRLAANDRTSPAPDSSHQPHTRTQQVQEHITPLMAEDLRHEPNERISVGNVILGISFPDAGIAQSDDIENDFLINAYYEKFHGCHPFLLPRKHLSRLYQDPHRQSSFTPLLAVMRLIGHIYTSHEWSTSLRDHIEACFLQASSSDPIMVQSRLLFSMALFWHDYKDAAKLEMDAATSLAVDLKMYLSDFAASHGRDDHVLRECWRRTWWMLYIVDAYYTGTLGTMNFRVVDIAATVDLPCEEREYESGDIPEPRTLQEFNCREFSAEPIRFSSFAYLIGAVQCAASAIAIAPKIATKGDSTHVIQAADCSLDGWRLLLPDDRKQLMDKDGKIDELMLQAHLIIHVSTIGLHRPFSALKFNAVEHVSSCAREPPLDTPIPDLVNVHTVRVLRAVEAQIRLLALPVPEFHHTPFTTCMVSEGTLALLSACSALFKGTQLSTARDQIRMTLGCLKVLGEVWPRIARNVREIQTIAQTVLGIGPVGKNSMTPSSSAGPSFGGGEDGLDLFTRVPSNDTTNSSSLGSIEDLCGWYSLGELSDLPWGMGNGS</sequence>
<dbReference type="GO" id="GO:0003677">
    <property type="term" value="F:DNA binding"/>
    <property type="evidence" value="ECO:0007669"/>
    <property type="project" value="UniProtKB-KW"/>
</dbReference>
<dbReference type="eggNOG" id="ENOG502RF8N">
    <property type="taxonomic scope" value="Eukaryota"/>
</dbReference>
<accession>A0A1S9DZ29</accession>
<evidence type="ECO:0000259" key="7">
    <source>
        <dbReference type="PROSITE" id="PS50048"/>
    </source>
</evidence>
<dbReference type="PROSITE" id="PS50048">
    <property type="entry name" value="ZN2_CY6_FUNGAL_2"/>
    <property type="match status" value="1"/>
</dbReference>
<dbReference type="PANTHER" id="PTHR47431">
    <property type="entry name" value="ZN(II)2CYS6 TRANSCRIPTION FACTOR (EUROFUNG)-RELATED"/>
    <property type="match status" value="1"/>
</dbReference>
<dbReference type="Gene3D" id="4.10.240.10">
    <property type="entry name" value="Zn(2)-C6 fungal-type DNA-binding domain"/>
    <property type="match status" value="1"/>
</dbReference>
<dbReference type="SMART" id="SM00066">
    <property type="entry name" value="GAL4"/>
    <property type="match status" value="1"/>
</dbReference>
<dbReference type="InterPro" id="IPR007219">
    <property type="entry name" value="XnlR_reg_dom"/>
</dbReference>
<dbReference type="InterPro" id="IPR001138">
    <property type="entry name" value="Zn2Cys6_DnaBD"/>
</dbReference>
<keyword evidence="4" id="KW-0804">Transcription</keyword>
<feature type="compositionally biased region" description="Polar residues" evidence="6">
    <location>
        <begin position="77"/>
        <end position="92"/>
    </location>
</feature>
<dbReference type="PROSITE" id="PS00463">
    <property type="entry name" value="ZN2_CY6_FUNGAL_1"/>
    <property type="match status" value="1"/>
</dbReference>
<feature type="domain" description="Zn(2)-C6 fungal-type" evidence="7">
    <location>
        <begin position="18"/>
        <end position="48"/>
    </location>
</feature>
<dbReference type="InterPro" id="IPR036864">
    <property type="entry name" value="Zn2-C6_fun-type_DNA-bd_sf"/>
</dbReference>
<evidence type="ECO:0000313" key="8">
    <source>
        <dbReference type="EMBL" id="OOO14156.1"/>
    </source>
</evidence>